<dbReference type="Proteomes" id="UP000198280">
    <property type="component" value="Unassembled WGS sequence"/>
</dbReference>
<proteinExistence type="predicted"/>
<evidence type="ECO:0000313" key="3">
    <source>
        <dbReference type="Proteomes" id="UP000198280"/>
    </source>
</evidence>
<dbReference type="AlphaFoldDB" id="A0A238ZIP0"/>
<feature type="domain" description="DUF8094" evidence="1">
    <location>
        <begin position="9"/>
        <end position="305"/>
    </location>
</feature>
<evidence type="ECO:0000313" key="2">
    <source>
        <dbReference type="EMBL" id="SNR83009.1"/>
    </source>
</evidence>
<dbReference type="InterPro" id="IPR058407">
    <property type="entry name" value="DUF8094"/>
</dbReference>
<organism evidence="2 3">
    <name type="scientific">Actinacidiphila glaucinigra</name>
    <dbReference type="NCBI Taxonomy" id="235986"/>
    <lineage>
        <taxon>Bacteria</taxon>
        <taxon>Bacillati</taxon>
        <taxon>Actinomycetota</taxon>
        <taxon>Actinomycetes</taxon>
        <taxon>Kitasatosporales</taxon>
        <taxon>Streptomycetaceae</taxon>
        <taxon>Actinacidiphila</taxon>
    </lineage>
</organism>
<accession>A0A238ZIP0</accession>
<dbReference type="Pfam" id="PF26366">
    <property type="entry name" value="DUF8094"/>
    <property type="match status" value="1"/>
</dbReference>
<protein>
    <recommendedName>
        <fullName evidence="1">DUF8094 domain-containing protein</fullName>
    </recommendedName>
</protein>
<keyword evidence="3" id="KW-1185">Reference proteome</keyword>
<sequence>MHGERALIPSVTKAEAAKALDRFTEVNNEANKNLDAKLIATVESGPLGAVDGAGLRARNTVAPGGNPDFKALGLGDPRFLIPRQVGWPKWFVADVAPELGESGSGTNRWLMVFERGGAREAWRVSYVASVRASAVPEFTRDAQGYVQPVAAEGSGLVVDPGELGGAYTGYLAEGDAKDASVFAPGSSTSELVSSRAKTARTAQSATQYADQPATEGDFAPLGLRTKDGGALVFFATHHTAKITMLRPGVTPQVDTYTRALMTGTPKKSVTLGRIARQTVLVPAKKDGGGQVVFLTRTVGLVAARGE</sequence>
<dbReference type="EMBL" id="FZOF01000001">
    <property type="protein sequence ID" value="SNR83009.1"/>
    <property type="molecule type" value="Genomic_DNA"/>
</dbReference>
<reference evidence="2 3" key="1">
    <citation type="submission" date="2017-06" db="EMBL/GenBank/DDBJ databases">
        <authorList>
            <person name="Kim H.J."/>
            <person name="Triplett B.A."/>
        </authorList>
    </citation>
    <scope>NUCLEOTIDE SEQUENCE [LARGE SCALE GENOMIC DNA]</scope>
    <source>
        <strain evidence="2 3">CGMCC 4.1858</strain>
    </source>
</reference>
<evidence type="ECO:0000259" key="1">
    <source>
        <dbReference type="Pfam" id="PF26366"/>
    </source>
</evidence>
<gene>
    <name evidence="2" type="ORF">SAMN05216252_101304</name>
</gene>
<name>A0A238ZIP0_9ACTN</name>